<reference evidence="2" key="1">
    <citation type="submission" date="2021-12" db="EMBL/GenBank/DDBJ databases">
        <title>Convergent genome expansion in fungi linked to evolution of root-endophyte symbiosis.</title>
        <authorList>
            <consortium name="DOE Joint Genome Institute"/>
            <person name="Ke Y.-H."/>
            <person name="Bonito G."/>
            <person name="Liao H.-L."/>
            <person name="Looney B."/>
            <person name="Rojas-Flechas A."/>
            <person name="Nash J."/>
            <person name="Hameed K."/>
            <person name="Schadt C."/>
            <person name="Martin F."/>
            <person name="Crous P.W."/>
            <person name="Miettinen O."/>
            <person name="Magnuson J.K."/>
            <person name="Labbe J."/>
            <person name="Jacobson D."/>
            <person name="Doktycz M.J."/>
            <person name="Veneault-Fourrey C."/>
            <person name="Kuo A."/>
            <person name="Mondo S."/>
            <person name="Calhoun S."/>
            <person name="Riley R."/>
            <person name="Ohm R."/>
            <person name="LaButti K."/>
            <person name="Andreopoulos B."/>
            <person name="Pangilinan J."/>
            <person name="Nolan M."/>
            <person name="Tritt A."/>
            <person name="Clum A."/>
            <person name="Lipzen A."/>
            <person name="Daum C."/>
            <person name="Barry K."/>
            <person name="Grigoriev I.V."/>
            <person name="Vilgalys R."/>
        </authorList>
    </citation>
    <scope>NUCLEOTIDE SEQUENCE</scope>
    <source>
        <strain evidence="2">PMI_201</strain>
    </source>
</reference>
<proteinExistence type="predicted"/>
<comment type="caution">
    <text evidence="2">The sequence shown here is derived from an EMBL/GenBank/DDBJ whole genome shotgun (WGS) entry which is preliminary data.</text>
</comment>
<gene>
    <name evidence="2" type="ORF">BGW36DRAFT_382719</name>
</gene>
<dbReference type="EMBL" id="JAJTJA010000008">
    <property type="protein sequence ID" value="KAH8695451.1"/>
    <property type="molecule type" value="Genomic_DNA"/>
</dbReference>
<feature type="region of interest" description="Disordered" evidence="1">
    <location>
        <begin position="104"/>
        <end position="200"/>
    </location>
</feature>
<feature type="compositionally biased region" description="Basic and acidic residues" evidence="1">
    <location>
        <begin position="146"/>
        <end position="165"/>
    </location>
</feature>
<feature type="compositionally biased region" description="Polar residues" evidence="1">
    <location>
        <begin position="59"/>
        <end position="72"/>
    </location>
</feature>
<evidence type="ECO:0000256" key="1">
    <source>
        <dbReference type="SAM" id="MobiDB-lite"/>
    </source>
</evidence>
<dbReference type="RefSeq" id="XP_046070593.1">
    <property type="nucleotide sequence ID" value="XM_046216583.1"/>
</dbReference>
<name>A0AAD4KRK9_9EURO</name>
<sequence length="562" mass="62604">MGSPPAACDTDARPRTALPDLSDAPQSLRSMSLSSSTSSAFPSRAHSSPAPRPRRRASQGSVSAYNRLNSPLSRLISKDKPGLQLPFFNSLGISYQSLNNPPISRLGSEPMSLDSPSDHLLSGPLTPPADEEDEHTTWEVVQDEPVTEREPKHQTLMDQSRDRHSASPSNPHQPQHISFNPMSNRPSLDEDEHMSGQDVQDEVPGRNWLENALDAIFSALLFDPHHRADSMRLVSQTLPFPRSPENNVQLPTLASVFGTIIEALRNRHSPEHSPYIHVTHAVPNDFIVGNLPTSPPSTPGPMVQSNDYFDPPVFASASTVPIYHNVKGQVCEKVNYPHPIVPPYSTHISVLERYIPPSTKHEYRDLFTYKQPSALADRMLELSPLGGCLLFIYPTKKGATTFKSQYLGPILDPLLRQLVVVNGFSADISRDLGRLEAVNSMDDFQTMKANIELLCRLMSENMPSVFQLVNAGKGLAPLDRNLWMEWYIQQERPRMKYLLSRNWQTSGRLTPSSPEGGGVQLSSSMLLGEIMDGIKRRRYDVSPKEDIELGVFVIRRSRNLSS</sequence>
<evidence type="ECO:0000313" key="2">
    <source>
        <dbReference type="EMBL" id="KAH8695451.1"/>
    </source>
</evidence>
<feature type="compositionally biased region" description="Low complexity" evidence="1">
    <location>
        <begin position="24"/>
        <end position="49"/>
    </location>
</feature>
<accession>A0AAD4KRK9</accession>
<evidence type="ECO:0000313" key="3">
    <source>
        <dbReference type="Proteomes" id="UP001201262"/>
    </source>
</evidence>
<keyword evidence="3" id="KW-1185">Reference proteome</keyword>
<organism evidence="2 3">
    <name type="scientific">Talaromyces proteolyticus</name>
    <dbReference type="NCBI Taxonomy" id="1131652"/>
    <lineage>
        <taxon>Eukaryota</taxon>
        <taxon>Fungi</taxon>
        <taxon>Dikarya</taxon>
        <taxon>Ascomycota</taxon>
        <taxon>Pezizomycotina</taxon>
        <taxon>Eurotiomycetes</taxon>
        <taxon>Eurotiomycetidae</taxon>
        <taxon>Eurotiales</taxon>
        <taxon>Trichocomaceae</taxon>
        <taxon>Talaromyces</taxon>
        <taxon>Talaromyces sect. Bacilispori</taxon>
    </lineage>
</organism>
<protein>
    <submittedName>
        <fullName evidence="2">Uncharacterized protein</fullName>
    </submittedName>
</protein>
<dbReference type="GeneID" id="70246870"/>
<dbReference type="Proteomes" id="UP001201262">
    <property type="component" value="Unassembled WGS sequence"/>
</dbReference>
<dbReference type="AlphaFoldDB" id="A0AAD4KRK9"/>
<feature type="region of interest" description="Disordered" evidence="1">
    <location>
        <begin position="1"/>
        <end position="81"/>
    </location>
</feature>
<feature type="compositionally biased region" description="Polar residues" evidence="1">
    <location>
        <begin position="166"/>
        <end position="186"/>
    </location>
</feature>